<proteinExistence type="predicted"/>
<sequence length="62" mass="6839">MKDVTAVTVQERVDHVCALRPMQNPIQGDKGTTMTMAMRGEDTAIREIMNTIPLNHSLQEGG</sequence>
<dbReference type="EMBL" id="BAOS01000001">
    <property type="protein sequence ID" value="GAX59088.1"/>
    <property type="molecule type" value="Genomic_DNA"/>
</dbReference>
<gene>
    <name evidence="1" type="ORF">SCALIN_C01_0019</name>
</gene>
<dbReference type="Proteomes" id="UP000218542">
    <property type="component" value="Unassembled WGS sequence"/>
</dbReference>
<comment type="caution">
    <text evidence="1">The sequence shown here is derived from an EMBL/GenBank/DDBJ whole genome shotgun (WGS) entry which is preliminary data.</text>
</comment>
<name>A0A286TT91_9BACT</name>
<protein>
    <submittedName>
        <fullName evidence="1">Uncharacterized protein</fullName>
    </submittedName>
</protein>
<accession>A0A286TT91</accession>
<dbReference type="AlphaFoldDB" id="A0A286TT91"/>
<reference evidence="1 2" key="1">
    <citation type="journal article" date="2017" name="Environ. Microbiol. Rep.">
        <title>Genetic diversity of marine anaerobic ammonium-oxidizing bacteria as revealed by genomic and proteomic analyses of 'Candidatus Scalindua japonica'.</title>
        <authorList>
            <person name="Oshiki M."/>
            <person name="Mizuto K."/>
            <person name="Kimura Z."/>
            <person name="Kindaichi T."/>
            <person name="Satoh H."/>
            <person name="Okabe S."/>
        </authorList>
    </citation>
    <scope>NUCLEOTIDE SEQUENCE [LARGE SCALE GENOMIC DNA]</scope>
    <source>
        <strain evidence="2">husup-a2</strain>
    </source>
</reference>
<evidence type="ECO:0000313" key="1">
    <source>
        <dbReference type="EMBL" id="GAX59088.1"/>
    </source>
</evidence>
<organism evidence="1 2">
    <name type="scientific">Candidatus Scalindua japonica</name>
    <dbReference type="NCBI Taxonomy" id="1284222"/>
    <lineage>
        <taxon>Bacteria</taxon>
        <taxon>Pseudomonadati</taxon>
        <taxon>Planctomycetota</taxon>
        <taxon>Candidatus Brocadiia</taxon>
        <taxon>Candidatus Brocadiales</taxon>
        <taxon>Candidatus Scalinduaceae</taxon>
        <taxon>Candidatus Scalindua</taxon>
    </lineage>
</organism>
<keyword evidence="2" id="KW-1185">Reference proteome</keyword>
<evidence type="ECO:0000313" key="2">
    <source>
        <dbReference type="Proteomes" id="UP000218542"/>
    </source>
</evidence>